<feature type="domain" description="Activator of Hsp90 ATPase homologue 1/2-like C-terminal" evidence="2">
    <location>
        <begin position="16"/>
        <end position="150"/>
    </location>
</feature>
<dbReference type="EMBL" id="BAEE01000088">
    <property type="protein sequence ID" value="GAB11768.1"/>
    <property type="molecule type" value="Genomic_DNA"/>
</dbReference>
<evidence type="ECO:0000313" key="3">
    <source>
        <dbReference type="EMBL" id="GAB11768.1"/>
    </source>
</evidence>
<sequence>MTTHEPDLTVERTMAATPEQIWAAWTAPAAIALWWGPDGFTSDVRELDVRDGGRFDVVMRGPDGSEFTNRYVFDDVEPGRRAVYVHQGSPEHGLAPSRSVVAIEGGVGDPPRTLVTLRSYYSSAEDRRRHLEDFRAADGARQLLERLETVALRGSGH</sequence>
<proteinExistence type="inferred from homology"/>
<reference evidence="3 4" key="1">
    <citation type="submission" date="2011-11" db="EMBL/GenBank/DDBJ databases">
        <title>Whole genome shotgun sequence of Gordonia araii NBRC 100433.</title>
        <authorList>
            <person name="Yoshida Y."/>
            <person name="Hosoyama A."/>
            <person name="Tsuchikane K."/>
            <person name="Katsumata H."/>
            <person name="Yamazaki S."/>
            <person name="Fujita N."/>
        </authorList>
    </citation>
    <scope>NUCLEOTIDE SEQUENCE [LARGE SCALE GENOMIC DNA]</scope>
    <source>
        <strain evidence="3 4">NBRC 100433</strain>
    </source>
</reference>
<dbReference type="InterPro" id="IPR013538">
    <property type="entry name" value="ASHA1/2-like_C"/>
</dbReference>
<comment type="similarity">
    <text evidence="1">Belongs to the AHA1 family.</text>
</comment>
<gene>
    <name evidence="3" type="ORF">GOARA_088_00310</name>
</gene>
<name>G7H7E3_9ACTN</name>
<dbReference type="AlphaFoldDB" id="G7H7E3"/>
<dbReference type="SUPFAM" id="SSF55961">
    <property type="entry name" value="Bet v1-like"/>
    <property type="match status" value="1"/>
</dbReference>
<dbReference type="Pfam" id="PF08327">
    <property type="entry name" value="AHSA1"/>
    <property type="match status" value="1"/>
</dbReference>
<accession>G7H7E3</accession>
<dbReference type="STRING" id="1073574.GOARA_088_00310"/>
<keyword evidence="4" id="KW-1185">Reference proteome</keyword>
<evidence type="ECO:0000313" key="4">
    <source>
        <dbReference type="Proteomes" id="UP000035088"/>
    </source>
</evidence>
<evidence type="ECO:0000259" key="2">
    <source>
        <dbReference type="Pfam" id="PF08327"/>
    </source>
</evidence>
<dbReference type="Gene3D" id="3.30.530.20">
    <property type="match status" value="1"/>
</dbReference>
<dbReference type="Proteomes" id="UP000035088">
    <property type="component" value="Unassembled WGS sequence"/>
</dbReference>
<dbReference type="RefSeq" id="WP_007323843.1">
    <property type="nucleotide sequence ID" value="NZ_BAEE01000088.1"/>
</dbReference>
<evidence type="ECO:0000256" key="1">
    <source>
        <dbReference type="ARBA" id="ARBA00006817"/>
    </source>
</evidence>
<dbReference type="InterPro" id="IPR023393">
    <property type="entry name" value="START-like_dom_sf"/>
</dbReference>
<organism evidence="3 4">
    <name type="scientific">Gordonia araii NBRC 100433</name>
    <dbReference type="NCBI Taxonomy" id="1073574"/>
    <lineage>
        <taxon>Bacteria</taxon>
        <taxon>Bacillati</taxon>
        <taxon>Actinomycetota</taxon>
        <taxon>Actinomycetes</taxon>
        <taxon>Mycobacteriales</taxon>
        <taxon>Gordoniaceae</taxon>
        <taxon>Gordonia</taxon>
    </lineage>
</organism>
<protein>
    <recommendedName>
        <fullName evidence="2">Activator of Hsp90 ATPase homologue 1/2-like C-terminal domain-containing protein</fullName>
    </recommendedName>
</protein>
<comment type="caution">
    <text evidence="3">The sequence shown here is derived from an EMBL/GenBank/DDBJ whole genome shotgun (WGS) entry which is preliminary data.</text>
</comment>